<dbReference type="Proteomes" id="UP000032254">
    <property type="component" value="Unassembled WGS sequence"/>
</dbReference>
<dbReference type="AlphaFoldDB" id="A0A0D0WQ27"/>
<comment type="caution">
    <text evidence="7">The sequence shown here is derived from an EMBL/GenBank/DDBJ whole genome shotgun (WGS) entry which is preliminary data.</text>
</comment>
<evidence type="ECO:0000259" key="6">
    <source>
        <dbReference type="PROSITE" id="PS50977"/>
    </source>
</evidence>
<dbReference type="SUPFAM" id="SSF46689">
    <property type="entry name" value="Homeodomain-like"/>
    <property type="match status" value="1"/>
</dbReference>
<evidence type="ECO:0000256" key="2">
    <source>
        <dbReference type="ARBA" id="ARBA00023125"/>
    </source>
</evidence>
<dbReference type="InterPro" id="IPR050109">
    <property type="entry name" value="HTH-type_TetR-like_transc_reg"/>
</dbReference>
<dbReference type="OrthoDB" id="3867339at2"/>
<keyword evidence="1" id="KW-0805">Transcription regulation</keyword>
<dbReference type="RefSeq" id="WP_063838624.1">
    <property type="nucleotide sequence ID" value="NZ_JBEZEP010000036.1"/>
</dbReference>
<organism evidence="7 8">
    <name type="scientific">Micromonospora haikouensis</name>
    <dbReference type="NCBI Taxonomy" id="686309"/>
    <lineage>
        <taxon>Bacteria</taxon>
        <taxon>Bacillati</taxon>
        <taxon>Actinomycetota</taxon>
        <taxon>Actinomycetes</taxon>
        <taxon>Micromonosporales</taxon>
        <taxon>Micromonosporaceae</taxon>
        <taxon>Micromonospora</taxon>
    </lineage>
</organism>
<dbReference type="Pfam" id="PF00440">
    <property type="entry name" value="TetR_N"/>
    <property type="match status" value="1"/>
</dbReference>
<feature type="compositionally biased region" description="Pro residues" evidence="5">
    <location>
        <begin position="13"/>
        <end position="23"/>
    </location>
</feature>
<gene>
    <name evidence="7" type="ORF">TK50_25105</name>
</gene>
<evidence type="ECO:0000256" key="4">
    <source>
        <dbReference type="PROSITE-ProRule" id="PRU00335"/>
    </source>
</evidence>
<dbReference type="InterPro" id="IPR001647">
    <property type="entry name" value="HTH_TetR"/>
</dbReference>
<keyword evidence="2 4" id="KW-0238">DNA-binding</keyword>
<dbReference type="PANTHER" id="PTHR30055:SF234">
    <property type="entry name" value="HTH-TYPE TRANSCRIPTIONAL REGULATOR BETI"/>
    <property type="match status" value="1"/>
</dbReference>
<feature type="region of interest" description="Disordered" evidence="5">
    <location>
        <begin position="241"/>
        <end position="270"/>
    </location>
</feature>
<sequence length="270" mass="28596">MSLAPHPETGSAPLPPEPRPDSTPLPGARPGRDPERAIKRGPRRQSAEAVAATQRDRLFDGLVHEVAARGYDNARVTDICGAAGVTRPAFYALFAGKEDAFLATYRHGTAVLLRLMDDAYAGAGPDWTTAARAALRTLLEVLASVPAFARMALVEIDAAGPAARDERDLLLSRFHRFFHPARPRSPLSPEEDDLLVTTVVAGIYGTLRLRVSQGRTAELPRLLPVLTYAMTAPFLGPGAGDRAARAADAGGPGVTAPCAVDPARPARGDD</sequence>
<dbReference type="PATRIC" id="fig|47853.6.peg.5260"/>
<dbReference type="PANTHER" id="PTHR30055">
    <property type="entry name" value="HTH-TYPE TRANSCRIPTIONAL REGULATOR RUTR"/>
    <property type="match status" value="1"/>
</dbReference>
<feature type="region of interest" description="Disordered" evidence="5">
    <location>
        <begin position="1"/>
        <end position="51"/>
    </location>
</feature>
<feature type="DNA-binding region" description="H-T-H motif" evidence="4">
    <location>
        <begin position="75"/>
        <end position="94"/>
    </location>
</feature>
<dbReference type="GO" id="GO:0000976">
    <property type="term" value="F:transcription cis-regulatory region binding"/>
    <property type="evidence" value="ECO:0007669"/>
    <property type="project" value="TreeGrafter"/>
</dbReference>
<reference evidence="7 8" key="1">
    <citation type="submission" date="2015-01" db="EMBL/GenBank/DDBJ databases">
        <title>Sequencing and annotation of Micromonospora carbonacea strain JXNU-1 genome.</title>
        <authorList>
            <person name="Long Z."/>
            <person name="Huang Y."/>
            <person name="Jiang Y."/>
        </authorList>
    </citation>
    <scope>NUCLEOTIDE SEQUENCE [LARGE SCALE GENOMIC DNA]</scope>
    <source>
        <strain evidence="7 8">JXNU-1</strain>
    </source>
</reference>
<proteinExistence type="predicted"/>
<keyword evidence="3" id="KW-0804">Transcription</keyword>
<evidence type="ECO:0000256" key="3">
    <source>
        <dbReference type="ARBA" id="ARBA00023163"/>
    </source>
</evidence>
<evidence type="ECO:0000256" key="1">
    <source>
        <dbReference type="ARBA" id="ARBA00023015"/>
    </source>
</evidence>
<protein>
    <submittedName>
        <fullName evidence="7">TetR family transcriptional regulator</fullName>
    </submittedName>
</protein>
<evidence type="ECO:0000256" key="5">
    <source>
        <dbReference type="SAM" id="MobiDB-lite"/>
    </source>
</evidence>
<dbReference type="GO" id="GO:0003700">
    <property type="term" value="F:DNA-binding transcription factor activity"/>
    <property type="evidence" value="ECO:0007669"/>
    <property type="project" value="TreeGrafter"/>
</dbReference>
<evidence type="ECO:0000313" key="8">
    <source>
        <dbReference type="Proteomes" id="UP000032254"/>
    </source>
</evidence>
<dbReference type="Gene3D" id="1.10.357.10">
    <property type="entry name" value="Tetracycline Repressor, domain 2"/>
    <property type="match status" value="1"/>
</dbReference>
<dbReference type="EMBL" id="JXSX01000003">
    <property type="protein sequence ID" value="KIR61061.1"/>
    <property type="molecule type" value="Genomic_DNA"/>
</dbReference>
<name>A0A0D0WQ27_9ACTN</name>
<dbReference type="PROSITE" id="PS50977">
    <property type="entry name" value="HTH_TETR_2"/>
    <property type="match status" value="1"/>
</dbReference>
<keyword evidence="8" id="KW-1185">Reference proteome</keyword>
<feature type="domain" description="HTH tetR-type" evidence="6">
    <location>
        <begin position="52"/>
        <end position="112"/>
    </location>
</feature>
<dbReference type="InterPro" id="IPR009057">
    <property type="entry name" value="Homeodomain-like_sf"/>
</dbReference>
<dbReference type="GeneID" id="301307321"/>
<accession>A0A0D0WQ27</accession>
<evidence type="ECO:0000313" key="7">
    <source>
        <dbReference type="EMBL" id="KIR61061.1"/>
    </source>
</evidence>